<accession>A0A318KW43</accession>
<protein>
    <submittedName>
        <fullName evidence="1">Uncharacterized protein</fullName>
    </submittedName>
</protein>
<evidence type="ECO:0000313" key="1">
    <source>
        <dbReference type="EMBL" id="PXX82144.1"/>
    </source>
</evidence>
<dbReference type="AlphaFoldDB" id="A0A318KW43"/>
<sequence length="103" mass="11395">MNAAKKIRKLIESGAAEGDVAVLVDLARSLETGVPFQLSQLNALDMRNFDLAMELIADWRFDHHIPARRKLTDVIMNLHEESAAESVDLAPVAERIEAADKAE</sequence>
<gene>
    <name evidence="1" type="ORF">DFR34_101379</name>
</gene>
<dbReference type="EMBL" id="QJKI01000001">
    <property type="protein sequence ID" value="PXX82144.1"/>
    <property type="molecule type" value="Genomic_DNA"/>
</dbReference>
<evidence type="ECO:0000313" key="2">
    <source>
        <dbReference type="Proteomes" id="UP000247555"/>
    </source>
</evidence>
<keyword evidence="2" id="KW-1185">Reference proteome</keyword>
<comment type="caution">
    <text evidence="1">The sequence shown here is derived from an EMBL/GenBank/DDBJ whole genome shotgun (WGS) entry which is preliminary data.</text>
</comment>
<dbReference type="Proteomes" id="UP000247555">
    <property type="component" value="Unassembled WGS sequence"/>
</dbReference>
<reference evidence="1 2" key="1">
    <citation type="submission" date="2018-05" db="EMBL/GenBank/DDBJ databases">
        <title>Genomic Encyclopedia of Type Strains, Phase IV (KMG-IV): sequencing the most valuable type-strain genomes for metagenomic binning, comparative biology and taxonomic classification.</title>
        <authorList>
            <person name="Goeker M."/>
        </authorList>
    </citation>
    <scope>NUCLEOTIDE SEQUENCE [LARGE SCALE GENOMIC DNA]</scope>
    <source>
        <strain evidence="1 2">DSM 29661</strain>
    </source>
</reference>
<organism evidence="1 2">
    <name type="scientific">Rivihabitans pingtungensis</name>
    <dbReference type="NCBI Taxonomy" id="1054498"/>
    <lineage>
        <taxon>Bacteria</taxon>
        <taxon>Pseudomonadati</taxon>
        <taxon>Pseudomonadota</taxon>
        <taxon>Betaproteobacteria</taxon>
        <taxon>Neisseriales</taxon>
        <taxon>Aquaspirillaceae</taxon>
        <taxon>Rivihabitans</taxon>
    </lineage>
</organism>
<dbReference type="RefSeq" id="WP_110389427.1">
    <property type="nucleotide sequence ID" value="NZ_CALCOA010000108.1"/>
</dbReference>
<proteinExistence type="predicted"/>
<dbReference type="OrthoDB" id="8857527at2"/>
<name>A0A318KW43_9NEIS</name>